<dbReference type="EMBL" id="LAZR01027922">
    <property type="protein sequence ID" value="KKL64190.1"/>
    <property type="molecule type" value="Genomic_DNA"/>
</dbReference>
<accession>A0A0F9G3M8</accession>
<reference evidence="1" key="1">
    <citation type="journal article" date="2015" name="Nature">
        <title>Complex archaea that bridge the gap between prokaryotes and eukaryotes.</title>
        <authorList>
            <person name="Spang A."/>
            <person name="Saw J.H."/>
            <person name="Jorgensen S.L."/>
            <person name="Zaremba-Niedzwiedzka K."/>
            <person name="Martijn J."/>
            <person name="Lind A.E."/>
            <person name="van Eijk R."/>
            <person name="Schleper C."/>
            <person name="Guy L."/>
            <person name="Ettema T.J."/>
        </authorList>
    </citation>
    <scope>NUCLEOTIDE SEQUENCE</scope>
</reference>
<gene>
    <name evidence="1" type="ORF">LCGC14_2167540</name>
</gene>
<evidence type="ECO:0000313" key="1">
    <source>
        <dbReference type="EMBL" id="KKL64190.1"/>
    </source>
</evidence>
<sequence length="71" mass="8263">MGRGVTFFDISDELRKKEIEAEIRRDKEELRRQRERISIELRKPLVMGKVRKGKKLRVSGEQGARGLVGLI</sequence>
<proteinExistence type="predicted"/>
<name>A0A0F9G3M8_9ZZZZ</name>
<protein>
    <submittedName>
        <fullName evidence="1">Uncharacterized protein</fullName>
    </submittedName>
</protein>
<comment type="caution">
    <text evidence="1">The sequence shown here is derived from an EMBL/GenBank/DDBJ whole genome shotgun (WGS) entry which is preliminary data.</text>
</comment>
<organism evidence="1">
    <name type="scientific">marine sediment metagenome</name>
    <dbReference type="NCBI Taxonomy" id="412755"/>
    <lineage>
        <taxon>unclassified sequences</taxon>
        <taxon>metagenomes</taxon>
        <taxon>ecological metagenomes</taxon>
    </lineage>
</organism>
<dbReference type="AlphaFoldDB" id="A0A0F9G3M8"/>